<dbReference type="Proteomes" id="UP000262878">
    <property type="component" value="Unassembled WGS sequence"/>
</dbReference>
<dbReference type="GO" id="GO:0009279">
    <property type="term" value="C:cell outer membrane"/>
    <property type="evidence" value="ECO:0007669"/>
    <property type="project" value="InterPro"/>
</dbReference>
<dbReference type="PROSITE" id="PS51257">
    <property type="entry name" value="PROKAR_LIPOPROTEIN"/>
    <property type="match status" value="1"/>
</dbReference>
<evidence type="ECO:0000313" key="2">
    <source>
        <dbReference type="EMBL" id="HAR55513.1"/>
    </source>
</evidence>
<evidence type="ECO:0008006" key="4">
    <source>
        <dbReference type="Google" id="ProtNLM"/>
    </source>
</evidence>
<reference evidence="2 3" key="1">
    <citation type="journal article" date="2018" name="Nat. Biotechnol.">
        <title>A standardized bacterial taxonomy based on genome phylogeny substantially revises the tree of life.</title>
        <authorList>
            <person name="Parks D.H."/>
            <person name="Chuvochina M."/>
            <person name="Waite D.W."/>
            <person name="Rinke C."/>
            <person name="Skarshewski A."/>
            <person name="Chaumeil P.A."/>
            <person name="Hugenholtz P."/>
        </authorList>
    </citation>
    <scope>NUCLEOTIDE SEQUENCE [LARGE SCALE GENOMIC DNA]</scope>
    <source>
        <strain evidence="2">UBA9360</strain>
    </source>
</reference>
<feature type="signal peptide" evidence="1">
    <location>
        <begin position="1"/>
        <end position="24"/>
    </location>
</feature>
<feature type="chain" id="PRO_5016658124" description="RcsF protein" evidence="1">
    <location>
        <begin position="25"/>
        <end position="128"/>
    </location>
</feature>
<dbReference type="Pfam" id="PF16358">
    <property type="entry name" value="RcsF"/>
    <property type="match status" value="1"/>
</dbReference>
<dbReference type="InterPro" id="IPR030852">
    <property type="entry name" value="RcsF"/>
</dbReference>
<dbReference type="AlphaFoldDB" id="A0A348WLV1"/>
<proteinExistence type="predicted"/>
<dbReference type="STRING" id="314276.OS145_12859"/>
<name>A0A348WLV1_9GAMM</name>
<dbReference type="EMBL" id="DMUP01000041">
    <property type="protein sequence ID" value="HAR55513.1"/>
    <property type="molecule type" value="Genomic_DNA"/>
</dbReference>
<gene>
    <name evidence="2" type="ORF">DCR58_01865</name>
</gene>
<accession>A0A348WLV1</accession>
<organism evidence="2 3">
    <name type="scientific">Idiomarina baltica</name>
    <dbReference type="NCBI Taxonomy" id="190892"/>
    <lineage>
        <taxon>Bacteria</taxon>
        <taxon>Pseudomonadati</taxon>
        <taxon>Pseudomonadota</taxon>
        <taxon>Gammaproteobacteria</taxon>
        <taxon>Alteromonadales</taxon>
        <taxon>Idiomarinaceae</taxon>
        <taxon>Idiomarina</taxon>
    </lineage>
</organism>
<evidence type="ECO:0000256" key="1">
    <source>
        <dbReference type="SAM" id="SignalP"/>
    </source>
</evidence>
<dbReference type="Gene3D" id="3.30.110.70">
    <property type="entry name" value="Hypothetical protein apc22750. Chain B"/>
    <property type="match status" value="1"/>
</dbReference>
<sequence>MSLGIRILLAVVFCSALMAGCSTGNQYGSQESALRALNVVPNEVELHDQQLNPNHHKILSVVTGDSCQATFRGAPASTLDAQQALRNDAARFNATDVFAVQCFNIPTDSSARCYTQVSCVGKAIVPKQ</sequence>
<keyword evidence="1" id="KW-0732">Signal</keyword>
<evidence type="ECO:0000313" key="3">
    <source>
        <dbReference type="Proteomes" id="UP000262878"/>
    </source>
</evidence>
<dbReference type="GO" id="GO:0035556">
    <property type="term" value="P:intracellular signal transduction"/>
    <property type="evidence" value="ECO:0007669"/>
    <property type="project" value="InterPro"/>
</dbReference>
<protein>
    <recommendedName>
        <fullName evidence="4">RcsF protein</fullName>
    </recommendedName>
</protein>
<comment type="caution">
    <text evidence="2">The sequence shown here is derived from an EMBL/GenBank/DDBJ whole genome shotgun (WGS) entry which is preliminary data.</text>
</comment>